<dbReference type="AlphaFoldDB" id="I4CAH8"/>
<dbReference type="GO" id="GO:0042834">
    <property type="term" value="F:peptidoglycan binding"/>
    <property type="evidence" value="ECO:0007669"/>
    <property type="project" value="InterPro"/>
</dbReference>
<dbReference type="Gene3D" id="3.30.70.1070">
    <property type="entry name" value="Sporulation related repeat"/>
    <property type="match status" value="1"/>
</dbReference>
<keyword evidence="5" id="KW-1185">Reference proteome</keyword>
<feature type="transmembrane region" description="Helical" evidence="2">
    <location>
        <begin position="72"/>
        <end position="93"/>
    </location>
</feature>
<dbReference type="Proteomes" id="UP000006055">
    <property type="component" value="Chromosome"/>
</dbReference>
<accession>I4CAH8</accession>
<keyword evidence="2" id="KW-1133">Transmembrane helix</keyword>
<feature type="domain" description="SPOR" evidence="3">
    <location>
        <begin position="206"/>
        <end position="286"/>
    </location>
</feature>
<dbReference type="HOGENOM" id="CLU_965520_0_0_7"/>
<sequence>MKLLSRIFSRRSGSVKISAAARNAAIKLANPKPARKKISFSGWWSSFKLKFRRSGITAQIHRSDERSGPKNGWLAVAVLASGLALVVLAIINYRLISDPSISGKAFQPKESLQVDEHGAIQGCVPGEGIVANNGPHKPPEVTFYQQLTAQDEQKAAQDSPTIQETELQGHKTGDSAVMPQKREDPKNKAQAKLNSSEDLRPLLPLVSTPGRYTVQVGAFTHPSIAQEWANKWKTRGYEVILRPVARPNTGIIYRLYLGNFPSEKQADDLVKHLKAKEGISALRLMVRN</sequence>
<evidence type="ECO:0000256" key="1">
    <source>
        <dbReference type="SAM" id="MobiDB-lite"/>
    </source>
</evidence>
<feature type="region of interest" description="Disordered" evidence="1">
    <location>
        <begin position="150"/>
        <end position="196"/>
    </location>
</feature>
<reference evidence="5" key="1">
    <citation type="submission" date="2012-06" db="EMBL/GenBank/DDBJ databases">
        <title>Complete sequence of chromosome of Desulfomonile tiedjei DSM 6799.</title>
        <authorList>
            <person name="Lucas S."/>
            <person name="Copeland A."/>
            <person name="Lapidus A."/>
            <person name="Glavina del Rio T."/>
            <person name="Dalin E."/>
            <person name="Tice H."/>
            <person name="Bruce D."/>
            <person name="Goodwin L."/>
            <person name="Pitluck S."/>
            <person name="Peters L."/>
            <person name="Ovchinnikova G."/>
            <person name="Zeytun A."/>
            <person name="Lu M."/>
            <person name="Kyrpides N."/>
            <person name="Mavromatis K."/>
            <person name="Ivanova N."/>
            <person name="Brettin T."/>
            <person name="Detter J.C."/>
            <person name="Han C."/>
            <person name="Larimer F."/>
            <person name="Land M."/>
            <person name="Hauser L."/>
            <person name="Markowitz V."/>
            <person name="Cheng J.-F."/>
            <person name="Hugenholtz P."/>
            <person name="Woyke T."/>
            <person name="Wu D."/>
            <person name="Spring S."/>
            <person name="Schroeder M."/>
            <person name="Brambilla E."/>
            <person name="Klenk H.-P."/>
            <person name="Eisen J.A."/>
        </authorList>
    </citation>
    <scope>NUCLEOTIDE SEQUENCE [LARGE SCALE GENOMIC DNA]</scope>
    <source>
        <strain evidence="5">ATCC 49306 / DSM 6799 / DCB-1</strain>
    </source>
</reference>
<evidence type="ECO:0000313" key="4">
    <source>
        <dbReference type="EMBL" id="AFM26569.1"/>
    </source>
</evidence>
<dbReference type="SUPFAM" id="SSF110997">
    <property type="entry name" value="Sporulation related repeat"/>
    <property type="match status" value="1"/>
</dbReference>
<dbReference type="STRING" id="706587.Desti_3927"/>
<evidence type="ECO:0000256" key="2">
    <source>
        <dbReference type="SAM" id="Phobius"/>
    </source>
</evidence>
<proteinExistence type="predicted"/>
<organism evidence="4 5">
    <name type="scientific">Desulfomonile tiedjei (strain ATCC 49306 / DSM 6799 / DCB-1)</name>
    <dbReference type="NCBI Taxonomy" id="706587"/>
    <lineage>
        <taxon>Bacteria</taxon>
        <taxon>Pseudomonadati</taxon>
        <taxon>Thermodesulfobacteriota</taxon>
        <taxon>Desulfomonilia</taxon>
        <taxon>Desulfomonilales</taxon>
        <taxon>Desulfomonilaceae</taxon>
        <taxon>Desulfomonile</taxon>
    </lineage>
</organism>
<evidence type="ECO:0000313" key="5">
    <source>
        <dbReference type="Proteomes" id="UP000006055"/>
    </source>
</evidence>
<name>I4CAH8_DESTA</name>
<dbReference type="PROSITE" id="PS51724">
    <property type="entry name" value="SPOR"/>
    <property type="match status" value="1"/>
</dbReference>
<dbReference type="KEGG" id="dti:Desti_3927"/>
<keyword evidence="2" id="KW-0472">Membrane</keyword>
<dbReference type="InterPro" id="IPR036680">
    <property type="entry name" value="SPOR-like_sf"/>
</dbReference>
<gene>
    <name evidence="4" type="ordered locus">Desti_3927</name>
</gene>
<feature type="compositionally biased region" description="Polar residues" evidence="1">
    <location>
        <begin position="150"/>
        <end position="166"/>
    </location>
</feature>
<evidence type="ECO:0000259" key="3">
    <source>
        <dbReference type="PROSITE" id="PS51724"/>
    </source>
</evidence>
<dbReference type="Pfam" id="PF05036">
    <property type="entry name" value="SPOR"/>
    <property type="match status" value="1"/>
</dbReference>
<keyword evidence="2" id="KW-0812">Transmembrane</keyword>
<dbReference type="eggNOG" id="COG3147">
    <property type="taxonomic scope" value="Bacteria"/>
</dbReference>
<dbReference type="EMBL" id="CP003360">
    <property type="protein sequence ID" value="AFM26569.1"/>
    <property type="molecule type" value="Genomic_DNA"/>
</dbReference>
<dbReference type="InterPro" id="IPR007730">
    <property type="entry name" value="SPOR-like_dom"/>
</dbReference>
<protein>
    <submittedName>
        <fullName evidence="4">Sporulation related protein</fullName>
    </submittedName>
</protein>